<protein>
    <submittedName>
        <fullName evidence="2">CbtB-domain containing protein</fullName>
    </submittedName>
</protein>
<evidence type="ECO:0000313" key="3">
    <source>
        <dbReference type="Proteomes" id="UP000819052"/>
    </source>
</evidence>
<keyword evidence="1" id="KW-0472">Membrane</keyword>
<sequence length="74" mass="7863">MRSAFGRNAMSSIRSVTPTFDEQVPFAALKERIVQALCAASLGAVLLFGAGFASMETLHNAAHDSRHSAGFPCH</sequence>
<dbReference type="Pfam" id="PF09489">
    <property type="entry name" value="CbtB"/>
    <property type="match status" value="1"/>
</dbReference>
<dbReference type="NCBIfam" id="TIGR02459">
    <property type="entry name" value="CbtB"/>
    <property type="match status" value="1"/>
</dbReference>
<keyword evidence="1" id="KW-0812">Transmembrane</keyword>
<keyword evidence="3" id="KW-1185">Reference proteome</keyword>
<gene>
    <name evidence="2" type="ORF">F1609_03695</name>
</gene>
<dbReference type="EMBL" id="VVIW01000002">
    <property type="protein sequence ID" value="NHZ39275.1"/>
    <property type="molecule type" value="Genomic_DNA"/>
</dbReference>
<reference evidence="2 3" key="1">
    <citation type="submission" date="2019-09" db="EMBL/GenBank/DDBJ databases">
        <title>Taxonomy of Antarctic Massilia spp.: description of Massilia rubra sp. nov., Massilia aquatica sp. nov., Massilia mucilaginosa sp. nov., Massilia frigida sp. nov. isolated from streams, lakes and regoliths.</title>
        <authorList>
            <person name="Holochova P."/>
            <person name="Sedlacek I."/>
            <person name="Kralova S."/>
            <person name="Maslanova I."/>
            <person name="Busse H.-J."/>
            <person name="Stankova E."/>
            <person name="Vrbovska V."/>
            <person name="Kovarovic V."/>
            <person name="Bartak M."/>
            <person name="Svec P."/>
            <person name="Pantucek R."/>
        </authorList>
    </citation>
    <scope>NUCLEOTIDE SEQUENCE [LARGE SCALE GENOMIC DNA]</scope>
    <source>
        <strain evidence="2 3">CCM 8693</strain>
    </source>
</reference>
<evidence type="ECO:0000256" key="1">
    <source>
        <dbReference type="SAM" id="Phobius"/>
    </source>
</evidence>
<evidence type="ECO:0000313" key="2">
    <source>
        <dbReference type="EMBL" id="NHZ39275.1"/>
    </source>
</evidence>
<feature type="transmembrane region" description="Helical" evidence="1">
    <location>
        <begin position="33"/>
        <end position="53"/>
    </location>
</feature>
<proteinExistence type="predicted"/>
<keyword evidence="1" id="KW-1133">Transmembrane helix</keyword>
<dbReference type="InterPro" id="IPR012667">
    <property type="entry name" value="CbtB_put"/>
</dbReference>
<accession>A0ABX0LWV9</accession>
<organism evidence="2 3">
    <name type="scientific">Massilia aquatica</name>
    <dbReference type="NCBI Taxonomy" id="2609000"/>
    <lineage>
        <taxon>Bacteria</taxon>
        <taxon>Pseudomonadati</taxon>
        <taxon>Pseudomonadota</taxon>
        <taxon>Betaproteobacteria</taxon>
        <taxon>Burkholderiales</taxon>
        <taxon>Oxalobacteraceae</taxon>
        <taxon>Telluria group</taxon>
        <taxon>Massilia</taxon>
    </lineage>
</organism>
<dbReference type="Proteomes" id="UP000819052">
    <property type="component" value="Unassembled WGS sequence"/>
</dbReference>
<comment type="caution">
    <text evidence="2">The sequence shown here is derived from an EMBL/GenBank/DDBJ whole genome shotgun (WGS) entry which is preliminary data.</text>
</comment>
<name>A0ABX0LWV9_9BURK</name>